<dbReference type="EMBL" id="JACTNZ010000004">
    <property type="protein sequence ID" value="KAG5554942.1"/>
    <property type="molecule type" value="Genomic_DNA"/>
</dbReference>
<organism evidence="1 2">
    <name type="scientific">Rhododendron griersonianum</name>
    <dbReference type="NCBI Taxonomy" id="479676"/>
    <lineage>
        <taxon>Eukaryota</taxon>
        <taxon>Viridiplantae</taxon>
        <taxon>Streptophyta</taxon>
        <taxon>Embryophyta</taxon>
        <taxon>Tracheophyta</taxon>
        <taxon>Spermatophyta</taxon>
        <taxon>Magnoliopsida</taxon>
        <taxon>eudicotyledons</taxon>
        <taxon>Gunneridae</taxon>
        <taxon>Pentapetalae</taxon>
        <taxon>asterids</taxon>
        <taxon>Ericales</taxon>
        <taxon>Ericaceae</taxon>
        <taxon>Ericoideae</taxon>
        <taxon>Rhodoreae</taxon>
        <taxon>Rhododendron</taxon>
    </lineage>
</organism>
<gene>
    <name evidence="1" type="ORF">RHGRI_012484</name>
</gene>
<reference evidence="1" key="1">
    <citation type="submission" date="2020-08" db="EMBL/GenBank/DDBJ databases">
        <title>Plant Genome Project.</title>
        <authorList>
            <person name="Zhang R.-G."/>
        </authorList>
    </citation>
    <scope>NUCLEOTIDE SEQUENCE</scope>
    <source>
        <strain evidence="1">WSP0</strain>
        <tissue evidence="1">Leaf</tissue>
    </source>
</reference>
<sequence>MDQAISKNTRALRVSLYPRATTPNPQFEKLLGTRFQFMRLPYAPFNVALSRTLSYEKWNLIGKFPYGLLNNHLYSIQNSIEGLYWKQLDVNYPGMPDSMVHCTMRCV</sequence>
<evidence type="ECO:0000313" key="1">
    <source>
        <dbReference type="EMBL" id="KAG5554942.1"/>
    </source>
</evidence>
<protein>
    <submittedName>
        <fullName evidence="1">Uncharacterized protein</fullName>
    </submittedName>
</protein>
<proteinExistence type="predicted"/>
<accession>A0AAV6KR58</accession>
<comment type="caution">
    <text evidence="1">The sequence shown here is derived from an EMBL/GenBank/DDBJ whole genome shotgun (WGS) entry which is preliminary data.</text>
</comment>
<dbReference type="AlphaFoldDB" id="A0AAV6KR58"/>
<keyword evidence="2" id="KW-1185">Reference proteome</keyword>
<dbReference type="Proteomes" id="UP000823749">
    <property type="component" value="Chromosome 4"/>
</dbReference>
<name>A0AAV6KR58_9ERIC</name>
<evidence type="ECO:0000313" key="2">
    <source>
        <dbReference type="Proteomes" id="UP000823749"/>
    </source>
</evidence>